<proteinExistence type="inferred from homology"/>
<keyword evidence="9" id="KW-0119">Carbohydrate metabolism</keyword>
<dbReference type="UniPathway" id="UPA00214"/>
<dbReference type="EC" id="5.1.3.2" evidence="5"/>
<dbReference type="GO" id="GO:0003978">
    <property type="term" value="F:UDP-glucose 4-epimerase activity"/>
    <property type="evidence" value="ECO:0007669"/>
    <property type="project" value="UniProtKB-EC"/>
</dbReference>
<comment type="similarity">
    <text evidence="4">Belongs to the NAD(P)-dependent epimerase/dehydratase family.</text>
</comment>
<evidence type="ECO:0000259" key="12">
    <source>
        <dbReference type="Pfam" id="PF01370"/>
    </source>
</evidence>
<dbReference type="InterPro" id="IPR005886">
    <property type="entry name" value="UDP_G4E"/>
</dbReference>
<protein>
    <recommendedName>
        <fullName evidence="6">UDP-glucose 4-epimerase</fullName>
        <ecNumber evidence="5">5.1.3.2</ecNumber>
    </recommendedName>
    <alternativeName>
        <fullName evidence="11">Galactowaldenase</fullName>
    </alternativeName>
    <alternativeName>
        <fullName evidence="10">UDP-galactose 4-epimerase</fullName>
    </alternativeName>
</protein>
<dbReference type="SUPFAM" id="SSF51735">
    <property type="entry name" value="NAD(P)-binding Rossmann-fold domains"/>
    <property type="match status" value="1"/>
</dbReference>
<evidence type="ECO:0000256" key="3">
    <source>
        <dbReference type="ARBA" id="ARBA00004947"/>
    </source>
</evidence>
<dbReference type="Gene3D" id="3.40.50.720">
    <property type="entry name" value="NAD(P)-binding Rossmann-like Domain"/>
    <property type="match status" value="1"/>
</dbReference>
<dbReference type="PANTHER" id="PTHR43725:SF53">
    <property type="entry name" value="UDP-ARABINOSE 4-EPIMERASE 1"/>
    <property type="match status" value="1"/>
</dbReference>
<comment type="cofactor">
    <cofactor evidence="2">
        <name>NAD(+)</name>
        <dbReference type="ChEBI" id="CHEBI:57540"/>
    </cofactor>
</comment>
<reference evidence="14" key="1">
    <citation type="submission" date="2017-09" db="EMBL/GenBank/DDBJ databases">
        <title>Depth-based differentiation of microbial function through sediment-hosted aquifers and enrichment of novel symbionts in the deep terrestrial subsurface.</title>
        <authorList>
            <person name="Probst A.J."/>
            <person name="Ladd B."/>
            <person name="Jarett J.K."/>
            <person name="Geller-Mcgrath D.E."/>
            <person name="Sieber C.M.K."/>
            <person name="Emerson J.B."/>
            <person name="Anantharaman K."/>
            <person name="Thomas B.C."/>
            <person name="Malmstrom R."/>
            <person name="Stieglmeier M."/>
            <person name="Klingl A."/>
            <person name="Woyke T."/>
            <person name="Ryan C.M."/>
            <person name="Banfield J.F."/>
        </authorList>
    </citation>
    <scope>NUCLEOTIDE SEQUENCE [LARGE SCALE GENOMIC DNA]</scope>
</reference>
<dbReference type="AlphaFoldDB" id="A0A2M8GL90"/>
<comment type="caution">
    <text evidence="13">The sequence shown here is derived from an EMBL/GenBank/DDBJ whole genome shotgun (WGS) entry which is preliminary data.</text>
</comment>
<evidence type="ECO:0000256" key="2">
    <source>
        <dbReference type="ARBA" id="ARBA00001911"/>
    </source>
</evidence>
<comment type="catalytic activity">
    <reaction evidence="1">
        <text>UDP-alpha-D-glucose = UDP-alpha-D-galactose</text>
        <dbReference type="Rhea" id="RHEA:22168"/>
        <dbReference type="ChEBI" id="CHEBI:58885"/>
        <dbReference type="ChEBI" id="CHEBI:66914"/>
        <dbReference type="EC" id="5.1.3.2"/>
    </reaction>
</comment>
<gene>
    <name evidence="13" type="primary">galE</name>
    <name evidence="13" type="ORF">CO007_05360</name>
</gene>
<evidence type="ECO:0000256" key="8">
    <source>
        <dbReference type="ARBA" id="ARBA00023235"/>
    </source>
</evidence>
<name>A0A2M8GL90_9BACT</name>
<keyword evidence="7" id="KW-0520">NAD</keyword>
<accession>A0A2M8GL90</accession>
<feature type="domain" description="NAD-dependent epimerase/dehydratase" evidence="12">
    <location>
        <begin position="4"/>
        <end position="248"/>
    </location>
</feature>
<dbReference type="InterPro" id="IPR001509">
    <property type="entry name" value="Epimerase_deHydtase"/>
</dbReference>
<dbReference type="EMBL" id="PFQK01000091">
    <property type="protein sequence ID" value="PJC81326.1"/>
    <property type="molecule type" value="Genomic_DNA"/>
</dbReference>
<keyword evidence="8" id="KW-0413">Isomerase</keyword>
<dbReference type="PANTHER" id="PTHR43725">
    <property type="entry name" value="UDP-GLUCOSE 4-EPIMERASE"/>
    <property type="match status" value="1"/>
</dbReference>
<evidence type="ECO:0000256" key="9">
    <source>
        <dbReference type="ARBA" id="ARBA00023277"/>
    </source>
</evidence>
<evidence type="ECO:0000256" key="11">
    <source>
        <dbReference type="ARBA" id="ARBA00033067"/>
    </source>
</evidence>
<dbReference type="NCBIfam" id="TIGR01179">
    <property type="entry name" value="galE"/>
    <property type="match status" value="1"/>
</dbReference>
<dbReference type="GO" id="GO:0033499">
    <property type="term" value="P:galactose catabolic process via UDP-galactose, Leloir pathway"/>
    <property type="evidence" value="ECO:0007669"/>
    <property type="project" value="TreeGrafter"/>
</dbReference>
<evidence type="ECO:0000256" key="7">
    <source>
        <dbReference type="ARBA" id="ARBA00023027"/>
    </source>
</evidence>
<dbReference type="Pfam" id="PF01370">
    <property type="entry name" value="Epimerase"/>
    <property type="match status" value="1"/>
</dbReference>
<sequence>MEKILITGAGGYIGSVAVYLFLQNGYEVVALDNFSTGYRQPLELLQKKFGSDTLRVYEADLNEDISPIFKKESSFNAVVHYAASCVVDESMKYPEKYFSNNVCGSLNLLQTMDKYNIKKIIFSSTCAVYGEAEYFPIDEKHPLNPSSPYGVSKKMVEEIIQWFGKLKGLQYYILRYFNVCGASDDGLIGDSKKPSTLLVQNAVRGALGIEPFYLTCPKVNTPDETPIRDYINVVDLNEAHLLAVKKLSFFAKASEDKDRFGEIINLGTGTGSSVLEVVNQVQEVTGVKFSLKKTTPRQGDDPKKIASVKKAKKVLNWEPKRTIKDSIESLVKWYKVHPNGWDK</sequence>
<dbReference type="Proteomes" id="UP000229370">
    <property type="component" value="Unassembled WGS sequence"/>
</dbReference>
<organism evidence="13 14">
    <name type="scientific">Candidatus Roizmanbacteria bacterium CG_4_8_14_3_um_filter_36_10</name>
    <dbReference type="NCBI Taxonomy" id="1974834"/>
    <lineage>
        <taxon>Bacteria</taxon>
        <taxon>Candidatus Roizmaniibacteriota</taxon>
    </lineage>
</organism>
<evidence type="ECO:0000256" key="1">
    <source>
        <dbReference type="ARBA" id="ARBA00000083"/>
    </source>
</evidence>
<dbReference type="Gene3D" id="3.90.25.10">
    <property type="entry name" value="UDP-galactose 4-epimerase, domain 1"/>
    <property type="match status" value="1"/>
</dbReference>
<evidence type="ECO:0000313" key="14">
    <source>
        <dbReference type="Proteomes" id="UP000229370"/>
    </source>
</evidence>
<evidence type="ECO:0000256" key="4">
    <source>
        <dbReference type="ARBA" id="ARBA00007637"/>
    </source>
</evidence>
<evidence type="ECO:0000256" key="10">
    <source>
        <dbReference type="ARBA" id="ARBA00031367"/>
    </source>
</evidence>
<evidence type="ECO:0000256" key="6">
    <source>
        <dbReference type="ARBA" id="ARBA00018569"/>
    </source>
</evidence>
<evidence type="ECO:0000256" key="5">
    <source>
        <dbReference type="ARBA" id="ARBA00013189"/>
    </source>
</evidence>
<dbReference type="InterPro" id="IPR036291">
    <property type="entry name" value="NAD(P)-bd_dom_sf"/>
</dbReference>
<comment type="pathway">
    <text evidence="3">Carbohydrate metabolism; galactose metabolism.</text>
</comment>
<evidence type="ECO:0000313" key="13">
    <source>
        <dbReference type="EMBL" id="PJC81326.1"/>
    </source>
</evidence>